<evidence type="ECO:0000313" key="5">
    <source>
        <dbReference type="Proteomes" id="UP001408356"/>
    </source>
</evidence>
<dbReference type="InterPro" id="IPR048273">
    <property type="entry name" value="Luciferase"/>
</dbReference>
<evidence type="ECO:0000313" key="4">
    <source>
        <dbReference type="EMBL" id="KAK9416003.1"/>
    </source>
</evidence>
<dbReference type="Proteomes" id="UP001408356">
    <property type="component" value="Unassembled WGS sequence"/>
</dbReference>
<feature type="domain" description="Luciferase" evidence="3">
    <location>
        <begin position="177"/>
        <end position="243"/>
    </location>
</feature>
<accession>A0ABR2UMY6</accession>
<keyword evidence="2" id="KW-0472">Membrane</keyword>
<dbReference type="InterPro" id="IPR040841">
    <property type="entry name" value="Luciferase_dom"/>
</dbReference>
<gene>
    <name evidence="4" type="ORF">SUNI508_09963</name>
</gene>
<keyword evidence="5" id="KW-1185">Reference proteome</keyword>
<evidence type="ECO:0000259" key="3">
    <source>
        <dbReference type="Pfam" id="PF17648"/>
    </source>
</evidence>
<proteinExistence type="predicted"/>
<name>A0ABR2UMY6_9PEZI</name>
<dbReference type="PANTHER" id="PTHR38695">
    <property type="entry name" value="AMINO ACID PERMEASE_ SLC12A DOMAIN-CONTAINING PROTEIN"/>
    <property type="match status" value="1"/>
</dbReference>
<sequence>MEAISHHLSSAQSFVRNQPLSAAAIATGAALAPLLVVAYNDYRFYVSMGTHGLPDNLWGYCVQLLASPLSRKDTTAPRPYNLAKAAKTNGPNSTESYLQQSLKPRSGDRPELCGFVAPQRQLTEQGTDEMKKAMNAYLDELVAENSSLFQRGLSRIEGPFPAVQLKEGSALPPFLPRGELIHVHPHDGSTHVVLSLVDSATVIEKGWGQRHRLSGTFLTWGYTLVYAPRNEEEVTIWKDIVAAGASFSSAGLGSVKVPSAT</sequence>
<feature type="transmembrane region" description="Helical" evidence="2">
    <location>
        <begin position="20"/>
        <end position="39"/>
    </location>
</feature>
<dbReference type="Pfam" id="PF17648">
    <property type="entry name" value="Luciferase"/>
    <property type="match status" value="1"/>
</dbReference>
<reference evidence="4 5" key="1">
    <citation type="journal article" date="2024" name="J. Plant Pathol.">
        <title>Sequence and assembly of the genome of Seiridium unicorne, isolate CBS 538.82, causal agent of cypress canker disease.</title>
        <authorList>
            <person name="Scali E."/>
            <person name="Rocca G.D."/>
            <person name="Danti R."/>
            <person name="Garbelotto M."/>
            <person name="Barberini S."/>
            <person name="Baroncelli R."/>
            <person name="Emiliani G."/>
        </authorList>
    </citation>
    <scope>NUCLEOTIDE SEQUENCE [LARGE SCALE GENOMIC DNA]</scope>
    <source>
        <strain evidence="4 5">BM-138-508</strain>
    </source>
</reference>
<keyword evidence="2" id="KW-0812">Transmembrane</keyword>
<comment type="caution">
    <text evidence="4">The sequence shown here is derived from an EMBL/GenBank/DDBJ whole genome shotgun (WGS) entry which is preliminary data.</text>
</comment>
<dbReference type="EMBL" id="JARVKF010000410">
    <property type="protein sequence ID" value="KAK9416003.1"/>
    <property type="molecule type" value="Genomic_DNA"/>
</dbReference>
<feature type="compositionally biased region" description="Polar residues" evidence="1">
    <location>
        <begin position="89"/>
        <end position="103"/>
    </location>
</feature>
<organism evidence="4 5">
    <name type="scientific">Seiridium unicorne</name>
    <dbReference type="NCBI Taxonomy" id="138068"/>
    <lineage>
        <taxon>Eukaryota</taxon>
        <taxon>Fungi</taxon>
        <taxon>Dikarya</taxon>
        <taxon>Ascomycota</taxon>
        <taxon>Pezizomycotina</taxon>
        <taxon>Sordariomycetes</taxon>
        <taxon>Xylariomycetidae</taxon>
        <taxon>Amphisphaeriales</taxon>
        <taxon>Sporocadaceae</taxon>
        <taxon>Seiridium</taxon>
    </lineage>
</organism>
<dbReference type="PANTHER" id="PTHR38695:SF1">
    <property type="entry name" value="AMINO ACID PERMEASE_ SLC12A DOMAIN-CONTAINING PROTEIN"/>
    <property type="match status" value="1"/>
</dbReference>
<protein>
    <recommendedName>
        <fullName evidence="3">Luciferase domain-containing protein</fullName>
    </recommendedName>
</protein>
<keyword evidence="2" id="KW-1133">Transmembrane helix</keyword>
<evidence type="ECO:0000256" key="1">
    <source>
        <dbReference type="SAM" id="MobiDB-lite"/>
    </source>
</evidence>
<feature type="region of interest" description="Disordered" evidence="1">
    <location>
        <begin position="83"/>
        <end position="110"/>
    </location>
</feature>
<evidence type="ECO:0000256" key="2">
    <source>
        <dbReference type="SAM" id="Phobius"/>
    </source>
</evidence>